<dbReference type="Proteomes" id="UP000001203">
    <property type="component" value="Chromosome circular"/>
</dbReference>
<dbReference type="EMBL" id="CP000806">
    <property type="protein sequence ID" value="ACB50421.1"/>
    <property type="molecule type" value="Genomic_DNA"/>
</dbReference>
<organism evidence="1 2">
    <name type="scientific">Crocosphaera subtropica (strain ATCC 51142 / BH68)</name>
    <name type="common">Cyanothece sp. (strain ATCC 51142)</name>
    <dbReference type="NCBI Taxonomy" id="43989"/>
    <lineage>
        <taxon>Bacteria</taxon>
        <taxon>Bacillati</taxon>
        <taxon>Cyanobacteriota</taxon>
        <taxon>Cyanophyceae</taxon>
        <taxon>Oscillatoriophycideae</taxon>
        <taxon>Chroococcales</taxon>
        <taxon>Aphanothecaceae</taxon>
        <taxon>Crocosphaera</taxon>
        <taxon>Crocosphaera subtropica</taxon>
    </lineage>
</organism>
<protein>
    <recommendedName>
        <fullName evidence="3">HEPN domain-containing protein</fullName>
    </recommendedName>
</protein>
<dbReference type="RefSeq" id="WP_009547035.1">
    <property type="nucleotide sequence ID" value="NC_010546.1"/>
</dbReference>
<gene>
    <name evidence="1" type="ordered locus">cce_1070</name>
</gene>
<dbReference type="AlphaFoldDB" id="B1WTV5"/>
<reference evidence="1 2" key="1">
    <citation type="journal article" date="2008" name="Proc. Natl. Acad. Sci. U.S.A.">
        <title>The genome of Cyanothece 51142, a unicellular diazotrophic cyanobacterium important in the marine nitrogen cycle.</title>
        <authorList>
            <person name="Welsh E.A."/>
            <person name="Liberton M."/>
            <person name="Stoeckel J."/>
            <person name="Loh T."/>
            <person name="Elvitigala T."/>
            <person name="Wang C."/>
            <person name="Wollam A."/>
            <person name="Fulton R.S."/>
            <person name="Clifton S.W."/>
            <person name="Jacobs J.M."/>
            <person name="Aurora R."/>
            <person name="Ghosh B.K."/>
            <person name="Sherman L.A."/>
            <person name="Smith R.D."/>
            <person name="Wilson R.K."/>
            <person name="Pakrasi H.B."/>
        </authorList>
    </citation>
    <scope>NUCLEOTIDE SEQUENCE [LARGE SCALE GENOMIC DNA]</scope>
    <source>
        <strain evidence="2">ATCC 51142 / BH68</strain>
    </source>
</reference>
<evidence type="ECO:0008006" key="3">
    <source>
        <dbReference type="Google" id="ProtNLM"/>
    </source>
</evidence>
<evidence type="ECO:0000313" key="2">
    <source>
        <dbReference type="Proteomes" id="UP000001203"/>
    </source>
</evidence>
<dbReference type="KEGG" id="cyt:cce_1070"/>
<dbReference type="HOGENOM" id="CLU_1341410_0_0_3"/>
<accession>B1WTV5</accession>
<dbReference type="OrthoDB" id="8444075at2"/>
<name>B1WTV5_CROS5</name>
<keyword evidence="2" id="KW-1185">Reference proteome</keyword>
<evidence type="ECO:0000313" key="1">
    <source>
        <dbReference type="EMBL" id="ACB50421.1"/>
    </source>
</evidence>
<proteinExistence type="predicted"/>
<sequence length="204" mass="23770">MAKNYIHEARKRLITSERDNPDMGVFGSSLVLERLESTLFSAHLLYSLGNVYEGHAVSRVMLEQIAWAYEASELNDREAISKIKPNQAISKLKKFLPKVGKLYGYLSKHTHIDYHRHHEFIKVENNQNMVVLGQERLDECAMVLLNLADIFVAVWECSQRDYLNEFIAIEYKDNIVNLLENRAFLEQIELILEKMITIETEIDR</sequence>